<dbReference type="EMBL" id="CABIKO010000224">
    <property type="protein sequence ID" value="VVA31700.1"/>
    <property type="molecule type" value="Genomic_DNA"/>
</dbReference>
<name>A0A5E4FWJ0_PRUDU</name>
<sequence length="420" mass="47844">MREVQTSFDKILTLTAEEADPLVIEEEDDGVSQDILERSSVAKLYSPKPVHKKSFKNRMLEIWDPVGEDCNHVSEQQKRAKEQPYGRFLTPKGYGHAQFSNSQSYDSNSEDEEENIGNKRNFDDGKQKNVPKELSNVVNSPTKKKQTSRLEENKEEKENNALTEANKTSEGDCSASFVSTKSGEPNCQAGEKKKEICAISHSEVDKALFGDFEVVVQSGVDLDSQRDNQVGKEPKGVQAKTGRSWKRLAREGGSSDFNELLSERDSNGVRRRPMYQMENFQKSLDDSNLSDIGFEGFSFTWSGKNGNGSIMWERLDRVVANTEFRHLWHQTKVHHLNSIVSDHKPIPSTLNSQNISDARIFHFETMWMKEDGFKDVVKGAWEYNVDEHLSVKEKLKRCAISFKNWEKDIFGGVMTQIKKD</sequence>
<feature type="region of interest" description="Disordered" evidence="1">
    <location>
        <begin position="73"/>
        <end position="188"/>
    </location>
</feature>
<feature type="compositionally biased region" description="Basic and acidic residues" evidence="1">
    <location>
        <begin position="116"/>
        <end position="131"/>
    </location>
</feature>
<dbReference type="InParanoid" id="A0A5E4FWJ0"/>
<protein>
    <submittedName>
        <fullName evidence="2">PREDICTED: reverse mRNAase</fullName>
    </submittedName>
</protein>
<evidence type="ECO:0000256" key="1">
    <source>
        <dbReference type="SAM" id="MobiDB-lite"/>
    </source>
</evidence>
<feature type="compositionally biased region" description="Basic and acidic residues" evidence="1">
    <location>
        <begin position="148"/>
        <end position="159"/>
    </location>
</feature>
<accession>A0A5E4FWJ0</accession>
<dbReference type="InterPro" id="IPR036691">
    <property type="entry name" value="Endo/exonu/phosph_ase_sf"/>
</dbReference>
<evidence type="ECO:0000313" key="2">
    <source>
        <dbReference type="EMBL" id="VVA31700.1"/>
    </source>
</evidence>
<organism evidence="2 3">
    <name type="scientific">Prunus dulcis</name>
    <name type="common">Almond</name>
    <name type="synonym">Amygdalus dulcis</name>
    <dbReference type="NCBI Taxonomy" id="3755"/>
    <lineage>
        <taxon>Eukaryota</taxon>
        <taxon>Viridiplantae</taxon>
        <taxon>Streptophyta</taxon>
        <taxon>Embryophyta</taxon>
        <taxon>Tracheophyta</taxon>
        <taxon>Spermatophyta</taxon>
        <taxon>Magnoliopsida</taxon>
        <taxon>eudicotyledons</taxon>
        <taxon>Gunneridae</taxon>
        <taxon>Pentapetalae</taxon>
        <taxon>rosids</taxon>
        <taxon>fabids</taxon>
        <taxon>Rosales</taxon>
        <taxon>Rosaceae</taxon>
        <taxon>Amygdaloideae</taxon>
        <taxon>Amygdaleae</taxon>
        <taxon>Prunus</taxon>
    </lineage>
</organism>
<dbReference type="AlphaFoldDB" id="A0A5E4FWJ0"/>
<gene>
    <name evidence="2" type="ORF">ALMOND_2B022158</name>
</gene>
<feature type="compositionally biased region" description="Basic and acidic residues" evidence="1">
    <location>
        <begin position="73"/>
        <end position="84"/>
    </location>
</feature>
<dbReference type="OMA" id="GSIMWER"/>
<dbReference type="Gramene" id="VVA31700">
    <property type="protein sequence ID" value="VVA31700"/>
    <property type="gene ID" value="Prudul26B022158"/>
</dbReference>
<reference evidence="3" key="1">
    <citation type="journal article" date="2020" name="Plant J.">
        <title>Transposons played a major role in the diversification between the closely related almond and peach genomes: results from the almond genome sequence.</title>
        <authorList>
            <person name="Alioto T."/>
            <person name="Alexiou K.G."/>
            <person name="Bardil A."/>
            <person name="Barteri F."/>
            <person name="Castanera R."/>
            <person name="Cruz F."/>
            <person name="Dhingra A."/>
            <person name="Duval H."/>
            <person name="Fernandez I Marti A."/>
            <person name="Frias L."/>
            <person name="Galan B."/>
            <person name="Garcia J.L."/>
            <person name="Howad W."/>
            <person name="Gomez-Garrido J."/>
            <person name="Gut M."/>
            <person name="Julca I."/>
            <person name="Morata J."/>
            <person name="Puigdomenech P."/>
            <person name="Ribeca P."/>
            <person name="Rubio Cabetas M.J."/>
            <person name="Vlasova A."/>
            <person name="Wirthensohn M."/>
            <person name="Garcia-Mas J."/>
            <person name="Gabaldon T."/>
            <person name="Casacuberta J.M."/>
            <person name="Arus P."/>
        </authorList>
    </citation>
    <scope>NUCLEOTIDE SEQUENCE [LARGE SCALE GENOMIC DNA]</scope>
    <source>
        <strain evidence="3">cv. Texas</strain>
    </source>
</reference>
<dbReference type="Proteomes" id="UP000327085">
    <property type="component" value="Chromosome 6"/>
</dbReference>
<dbReference type="PANTHER" id="PTHR33710:SF77">
    <property type="entry name" value="DNASE I-LIKE SUPERFAMILY PROTEIN"/>
    <property type="match status" value="1"/>
</dbReference>
<evidence type="ECO:0000313" key="3">
    <source>
        <dbReference type="Proteomes" id="UP000327085"/>
    </source>
</evidence>
<feature type="compositionally biased region" description="Polar residues" evidence="1">
    <location>
        <begin position="176"/>
        <end position="185"/>
    </location>
</feature>
<proteinExistence type="predicted"/>
<dbReference type="PANTHER" id="PTHR33710">
    <property type="entry name" value="BNAC02G09200D PROTEIN"/>
    <property type="match status" value="1"/>
</dbReference>
<dbReference type="SUPFAM" id="SSF56219">
    <property type="entry name" value="DNase I-like"/>
    <property type="match status" value="1"/>
</dbReference>